<keyword evidence="1" id="KW-1133">Transmembrane helix</keyword>
<reference evidence="3" key="1">
    <citation type="submission" date="2016-10" db="EMBL/GenBank/DDBJ databases">
        <authorList>
            <person name="Varghese N."/>
            <person name="Submissions S."/>
        </authorList>
    </citation>
    <scope>NUCLEOTIDE SEQUENCE [LARGE SCALE GENOMIC DNA]</scope>
    <source>
        <strain evidence="3">DSM 7481</strain>
    </source>
</reference>
<sequence>MKFSNLKNVPCIVWCLALNACVVLGWYATTPTLFNSYNSPHYVYRLEIYHASLWQRIVHYDQKAPSIVRLHRVDPRELLRESKVVDLWSGSEIGWYLDPPMDMGRVRVGRDALFENIPPECIEAEQIPGCPNTKPPA</sequence>
<dbReference type="STRING" id="32040.SAMN04489710_11421"/>
<evidence type="ECO:0000313" key="2">
    <source>
        <dbReference type="EMBL" id="SFE08954.1"/>
    </source>
</evidence>
<dbReference type="OrthoDB" id="8811562at2"/>
<accession>A0A1I1XNN0</accession>
<evidence type="ECO:0000313" key="3">
    <source>
        <dbReference type="Proteomes" id="UP000199517"/>
    </source>
</evidence>
<feature type="transmembrane region" description="Helical" evidence="1">
    <location>
        <begin position="12"/>
        <end position="29"/>
    </location>
</feature>
<dbReference type="EMBL" id="FOMQ01000014">
    <property type="protein sequence ID" value="SFE08954.1"/>
    <property type="molecule type" value="Genomic_DNA"/>
</dbReference>
<keyword evidence="1" id="KW-0472">Membrane</keyword>
<proteinExistence type="predicted"/>
<organism evidence="2 3">
    <name type="scientific">Paracidovorax konjaci</name>
    <dbReference type="NCBI Taxonomy" id="32040"/>
    <lineage>
        <taxon>Bacteria</taxon>
        <taxon>Pseudomonadati</taxon>
        <taxon>Pseudomonadota</taxon>
        <taxon>Betaproteobacteria</taxon>
        <taxon>Burkholderiales</taxon>
        <taxon>Comamonadaceae</taxon>
        <taxon>Paracidovorax</taxon>
    </lineage>
</organism>
<dbReference type="RefSeq" id="WP_092955469.1">
    <property type="nucleotide sequence ID" value="NZ_FOMQ01000014.1"/>
</dbReference>
<dbReference type="AlphaFoldDB" id="A0A1I1XNN0"/>
<keyword evidence="3" id="KW-1185">Reference proteome</keyword>
<evidence type="ECO:0000256" key="1">
    <source>
        <dbReference type="SAM" id="Phobius"/>
    </source>
</evidence>
<dbReference type="Proteomes" id="UP000199517">
    <property type="component" value="Unassembled WGS sequence"/>
</dbReference>
<protein>
    <submittedName>
        <fullName evidence="2">Uncharacterized protein</fullName>
    </submittedName>
</protein>
<gene>
    <name evidence="2" type="ORF">SAMN04489710_11421</name>
</gene>
<keyword evidence="1" id="KW-0812">Transmembrane</keyword>
<name>A0A1I1XNN0_9BURK</name>